<evidence type="ECO:0000256" key="8">
    <source>
        <dbReference type="ARBA" id="ARBA00023180"/>
    </source>
</evidence>
<dbReference type="EMBL" id="BSOJ01000032">
    <property type="protein sequence ID" value="GLR27505.1"/>
    <property type="molecule type" value="Genomic_DNA"/>
</dbReference>
<keyword evidence="8" id="KW-0325">Glycoprotein</keyword>
<keyword evidence="5" id="KW-0406">Ion transport</keyword>
<evidence type="ECO:0000256" key="2">
    <source>
        <dbReference type="ARBA" id="ARBA00022448"/>
    </source>
</evidence>
<dbReference type="InterPro" id="IPR001320">
    <property type="entry name" value="Iontro_rcpt_C"/>
</dbReference>
<keyword evidence="11" id="KW-0732">Signal</keyword>
<keyword evidence="3 10" id="KW-0812">Transmembrane</keyword>
<evidence type="ECO:0000256" key="7">
    <source>
        <dbReference type="ARBA" id="ARBA00023170"/>
    </source>
</evidence>
<keyword evidence="6 10" id="KW-0472">Membrane</keyword>
<dbReference type="Pfam" id="PF00497">
    <property type="entry name" value="SBP_bac_3"/>
    <property type="match status" value="1"/>
</dbReference>
<proteinExistence type="predicted"/>
<evidence type="ECO:0000256" key="1">
    <source>
        <dbReference type="ARBA" id="ARBA00004141"/>
    </source>
</evidence>
<feature type="transmembrane region" description="Helical" evidence="10">
    <location>
        <begin position="210"/>
        <end position="236"/>
    </location>
</feature>
<sequence>MTFAKSYNTPRSLFISALTSLLLLFCSTSQAQNNTMVIGTKIAPPFVMQNADGELTGISIDLWKKMAKDMGLQYRFEKRDLAGLITGLQDGSLDASIAALTITPKREKVIDFSHPYYTTGLAIATTSAQTGLWATIRRLFSSEFLYAISGLAALLLLVGLLLWLAERKKNAEQFGGTPAQGLGASFWWAAVTMTTVGYGDKAPVTLLGRIIGLIWMFAAIILISSFTAAIATSLTVNQLSTKVHGLDDLQHVRVMAVKHSSASEFLTHESIRFKPTDNLNEAMQALVNNKTDAVVYDAPLMQYLGNTAFKGQVQVLPDILRREDYGVALPAGSKLRERLNLELLQTIGQDDWQDVLKHYLGE</sequence>
<name>A0ABQ5YUL8_9BURK</name>
<evidence type="ECO:0000259" key="12">
    <source>
        <dbReference type="SMART" id="SM00062"/>
    </source>
</evidence>
<dbReference type="Pfam" id="PF00060">
    <property type="entry name" value="Lig_chan"/>
    <property type="match status" value="1"/>
</dbReference>
<evidence type="ECO:0000256" key="9">
    <source>
        <dbReference type="ARBA" id="ARBA00023303"/>
    </source>
</evidence>
<dbReference type="RefSeq" id="WP_284282318.1">
    <property type="nucleotide sequence ID" value="NZ_BSOJ01000032.1"/>
</dbReference>
<keyword evidence="2" id="KW-0813">Transport</keyword>
<organism evidence="14 15">
    <name type="scientific">Limnobacter litoralis</name>
    <dbReference type="NCBI Taxonomy" id="481366"/>
    <lineage>
        <taxon>Bacteria</taxon>
        <taxon>Pseudomonadati</taxon>
        <taxon>Pseudomonadota</taxon>
        <taxon>Betaproteobacteria</taxon>
        <taxon>Burkholderiales</taxon>
        <taxon>Burkholderiaceae</taxon>
        <taxon>Limnobacter</taxon>
    </lineage>
</organism>
<evidence type="ECO:0000256" key="10">
    <source>
        <dbReference type="SAM" id="Phobius"/>
    </source>
</evidence>
<feature type="domain" description="Ionotropic glutamate receptor C-terminal" evidence="13">
    <location>
        <begin position="35"/>
        <end position="354"/>
    </location>
</feature>
<evidence type="ECO:0000256" key="11">
    <source>
        <dbReference type="SAM" id="SignalP"/>
    </source>
</evidence>
<feature type="signal peptide" evidence="11">
    <location>
        <begin position="1"/>
        <end position="31"/>
    </location>
</feature>
<reference evidence="15" key="1">
    <citation type="journal article" date="2019" name="Int. J. Syst. Evol. Microbiol.">
        <title>The Global Catalogue of Microorganisms (GCM) 10K type strain sequencing project: providing services to taxonomists for standard genome sequencing and annotation.</title>
        <authorList>
            <consortium name="The Broad Institute Genomics Platform"/>
            <consortium name="The Broad Institute Genome Sequencing Center for Infectious Disease"/>
            <person name="Wu L."/>
            <person name="Ma J."/>
        </authorList>
    </citation>
    <scope>NUCLEOTIDE SEQUENCE [LARGE SCALE GENOMIC DNA]</scope>
    <source>
        <strain evidence="15">NBRC 105857</strain>
    </source>
</reference>
<evidence type="ECO:0000313" key="15">
    <source>
        <dbReference type="Proteomes" id="UP001156664"/>
    </source>
</evidence>
<dbReference type="PRINTS" id="PR00169">
    <property type="entry name" value="KCHANNEL"/>
</dbReference>
<comment type="subcellular location">
    <subcellularLocation>
        <location evidence="1">Membrane</location>
        <topology evidence="1">Multi-pass membrane protein</topology>
    </subcellularLocation>
</comment>
<feature type="transmembrane region" description="Helical" evidence="10">
    <location>
        <begin position="177"/>
        <end position="198"/>
    </location>
</feature>
<dbReference type="SUPFAM" id="SSF53850">
    <property type="entry name" value="Periplasmic binding protein-like II"/>
    <property type="match status" value="1"/>
</dbReference>
<evidence type="ECO:0000256" key="3">
    <source>
        <dbReference type="ARBA" id="ARBA00022692"/>
    </source>
</evidence>
<feature type="transmembrane region" description="Helical" evidence="10">
    <location>
        <begin position="144"/>
        <end position="165"/>
    </location>
</feature>
<dbReference type="Gene3D" id="3.40.190.10">
    <property type="entry name" value="Periplasmic binding protein-like II"/>
    <property type="match status" value="2"/>
</dbReference>
<keyword evidence="4 10" id="KW-1133">Transmembrane helix</keyword>
<protein>
    <submittedName>
        <fullName evidence="14">Amino acid ABC transporter substrate-binding protein</fullName>
    </submittedName>
</protein>
<dbReference type="SMART" id="SM00062">
    <property type="entry name" value="PBPb"/>
    <property type="match status" value="1"/>
</dbReference>
<accession>A0ABQ5YUL8</accession>
<comment type="caution">
    <text evidence="14">The sequence shown here is derived from an EMBL/GenBank/DDBJ whole genome shotgun (WGS) entry which is preliminary data.</text>
</comment>
<dbReference type="Gene3D" id="1.20.5.110">
    <property type="match status" value="1"/>
</dbReference>
<dbReference type="PANTHER" id="PTHR18966">
    <property type="entry name" value="IONOTROPIC GLUTAMATE RECEPTOR"/>
    <property type="match status" value="1"/>
</dbReference>
<evidence type="ECO:0000256" key="4">
    <source>
        <dbReference type="ARBA" id="ARBA00022989"/>
    </source>
</evidence>
<keyword evidence="7" id="KW-0675">Receptor</keyword>
<evidence type="ECO:0000259" key="13">
    <source>
        <dbReference type="SMART" id="SM00079"/>
    </source>
</evidence>
<evidence type="ECO:0000256" key="5">
    <source>
        <dbReference type="ARBA" id="ARBA00023065"/>
    </source>
</evidence>
<dbReference type="SUPFAM" id="SSF81324">
    <property type="entry name" value="Voltage-gated potassium channels"/>
    <property type="match status" value="1"/>
</dbReference>
<feature type="chain" id="PRO_5045947754" evidence="11">
    <location>
        <begin position="32"/>
        <end position="362"/>
    </location>
</feature>
<dbReference type="SMART" id="SM00079">
    <property type="entry name" value="PBPe"/>
    <property type="match status" value="1"/>
</dbReference>
<dbReference type="Gene3D" id="1.10.287.70">
    <property type="match status" value="1"/>
</dbReference>
<keyword evidence="15" id="KW-1185">Reference proteome</keyword>
<dbReference type="InterPro" id="IPR015683">
    <property type="entry name" value="Ionotropic_Glu_rcpt"/>
</dbReference>
<dbReference type="InterPro" id="IPR001638">
    <property type="entry name" value="Solute-binding_3/MltF_N"/>
</dbReference>
<evidence type="ECO:0000256" key="6">
    <source>
        <dbReference type="ARBA" id="ARBA00023136"/>
    </source>
</evidence>
<dbReference type="Proteomes" id="UP001156664">
    <property type="component" value="Unassembled WGS sequence"/>
</dbReference>
<feature type="domain" description="Solute-binding protein family 3/N-terminal" evidence="12">
    <location>
        <begin position="35"/>
        <end position="362"/>
    </location>
</feature>
<evidence type="ECO:0000313" key="14">
    <source>
        <dbReference type="EMBL" id="GLR27505.1"/>
    </source>
</evidence>
<keyword evidence="9" id="KW-0407">Ion channel</keyword>
<gene>
    <name evidence="14" type="ORF">GCM10007875_25960</name>
</gene>